<keyword evidence="3" id="KW-1185">Reference proteome</keyword>
<evidence type="ECO:0000259" key="1">
    <source>
        <dbReference type="Pfam" id="PF01593"/>
    </source>
</evidence>
<dbReference type="PANTHER" id="PTHR10742:SF410">
    <property type="entry name" value="LYSINE-SPECIFIC HISTONE DEMETHYLASE 2"/>
    <property type="match status" value="1"/>
</dbReference>
<dbReference type="InterPro" id="IPR050281">
    <property type="entry name" value="Flavin_monoamine_oxidase"/>
</dbReference>
<dbReference type="Gene3D" id="3.50.50.60">
    <property type="entry name" value="FAD/NAD(P)-binding domain"/>
    <property type="match status" value="1"/>
</dbReference>
<reference evidence="2" key="1">
    <citation type="submission" date="2021-02" db="EMBL/GenBank/DDBJ databases">
        <authorList>
            <person name="Dougan E. K."/>
            <person name="Rhodes N."/>
            <person name="Thang M."/>
            <person name="Chan C."/>
        </authorList>
    </citation>
    <scope>NUCLEOTIDE SEQUENCE</scope>
</reference>
<dbReference type="PANTHER" id="PTHR10742">
    <property type="entry name" value="FLAVIN MONOAMINE OXIDASE"/>
    <property type="match status" value="1"/>
</dbReference>
<dbReference type="SUPFAM" id="SSF51905">
    <property type="entry name" value="FAD/NAD(P)-binding domain"/>
    <property type="match status" value="1"/>
</dbReference>
<dbReference type="EMBL" id="CAJNIZ010001858">
    <property type="protein sequence ID" value="CAE7201456.1"/>
    <property type="molecule type" value="Genomic_DNA"/>
</dbReference>
<protein>
    <submittedName>
        <fullName evidence="2">LDL3 protein</fullName>
    </submittedName>
</protein>
<evidence type="ECO:0000313" key="2">
    <source>
        <dbReference type="EMBL" id="CAE7201456.1"/>
    </source>
</evidence>
<dbReference type="InterPro" id="IPR002937">
    <property type="entry name" value="Amino_oxidase"/>
</dbReference>
<dbReference type="GO" id="GO:0016491">
    <property type="term" value="F:oxidoreductase activity"/>
    <property type="evidence" value="ECO:0007669"/>
    <property type="project" value="InterPro"/>
</dbReference>
<name>A0A812JHJ1_SYMPI</name>
<dbReference type="AlphaFoldDB" id="A0A812JHJ1"/>
<sequence length="520" mass="57555">MALVRFYNLVLEQIGGDTDFEGRYDQHRLLHAGKVNDSLKAEAPEKSELAFRRYAKAKELFERKVPRVLSKNGIIVGFDFELRSGHLVVSQDPLLEWQLRVRSEQNWGTSAQQVGTTLAEIATYSVFYSDDETILDSVPVWPEDRKGDAKLVGGFSTLVRELTKGLNVRLNAAVSSISLEDAVAVHTVSGATYQGAAVIVTVPLGVLQQKLRFQPPLPKDWYASLQRLQMGDVAKLFIKFKGGLSPISSDTYLLSQVVSHTSRNLLYYCIREVSASMMSPSVTLTCLLSGPSFEEAMQLKQTGKEALLNRVVAELSQMYPQMQPSAVSAVQMRSFSWNPFVLGSWTSGKVGSSSQDFSIFEPRPRLAFAGEHTCRLMYGTVQAAAVSGARSAHEVLAAGVGKLAPNSWPFFRKDLYTLCDELAPGANEHCGLSCQDQWRADLVASLFQSWRGMTKKARRCWSRLGWRPLSWAGQARKPTTSNKDWKELSFAARAAATCLGFTTQSWEASGLPCMKKKPSV</sequence>
<dbReference type="OrthoDB" id="5046242at2759"/>
<gene>
    <name evidence="2" type="primary">LDL3</name>
    <name evidence="2" type="ORF">SPIL2461_LOCUS1829</name>
</gene>
<evidence type="ECO:0000313" key="3">
    <source>
        <dbReference type="Proteomes" id="UP000649617"/>
    </source>
</evidence>
<dbReference type="InterPro" id="IPR036188">
    <property type="entry name" value="FAD/NAD-bd_sf"/>
</dbReference>
<organism evidence="2 3">
    <name type="scientific">Symbiodinium pilosum</name>
    <name type="common">Dinoflagellate</name>
    <dbReference type="NCBI Taxonomy" id="2952"/>
    <lineage>
        <taxon>Eukaryota</taxon>
        <taxon>Sar</taxon>
        <taxon>Alveolata</taxon>
        <taxon>Dinophyceae</taxon>
        <taxon>Suessiales</taxon>
        <taxon>Symbiodiniaceae</taxon>
        <taxon>Symbiodinium</taxon>
    </lineage>
</organism>
<dbReference type="Pfam" id="PF01593">
    <property type="entry name" value="Amino_oxidase"/>
    <property type="match status" value="1"/>
</dbReference>
<dbReference type="Proteomes" id="UP000649617">
    <property type="component" value="Unassembled WGS sequence"/>
</dbReference>
<accession>A0A812JHJ1</accession>
<feature type="domain" description="Amine oxidase" evidence="1">
    <location>
        <begin position="145"/>
        <end position="396"/>
    </location>
</feature>
<proteinExistence type="predicted"/>
<comment type="caution">
    <text evidence="2">The sequence shown here is derived from an EMBL/GenBank/DDBJ whole genome shotgun (WGS) entry which is preliminary data.</text>
</comment>